<evidence type="ECO:0008006" key="12">
    <source>
        <dbReference type="Google" id="ProtNLM"/>
    </source>
</evidence>
<dbReference type="Proteomes" id="UP001338582">
    <property type="component" value="Chromosome 4"/>
</dbReference>
<organism evidence="10 11">
    <name type="scientific">Australozyma saopauloensis</name>
    <dbReference type="NCBI Taxonomy" id="291208"/>
    <lineage>
        <taxon>Eukaryota</taxon>
        <taxon>Fungi</taxon>
        <taxon>Dikarya</taxon>
        <taxon>Ascomycota</taxon>
        <taxon>Saccharomycotina</taxon>
        <taxon>Pichiomycetes</taxon>
        <taxon>Metschnikowiaceae</taxon>
        <taxon>Australozyma</taxon>
    </lineage>
</organism>
<dbReference type="EMBL" id="CP138897">
    <property type="protein sequence ID" value="WPK26490.1"/>
    <property type="molecule type" value="Genomic_DNA"/>
</dbReference>
<evidence type="ECO:0000313" key="10">
    <source>
        <dbReference type="EMBL" id="WPK26490.1"/>
    </source>
</evidence>
<dbReference type="InterPro" id="IPR008685">
    <property type="entry name" value="Centromere_Mis12"/>
</dbReference>
<gene>
    <name evidence="10" type="ORF">PUMCH_003844</name>
</gene>
<dbReference type="GO" id="GO:0000444">
    <property type="term" value="C:MIS12/MIND type complex"/>
    <property type="evidence" value="ECO:0007669"/>
    <property type="project" value="TreeGrafter"/>
</dbReference>
<comment type="subcellular location">
    <subcellularLocation>
        <location evidence="1">Chromosome</location>
        <location evidence="1">Centromere</location>
        <location evidence="1">Kinetochore</location>
    </subcellularLocation>
</comment>
<protein>
    <recommendedName>
        <fullName evidence="12">Kinetochore-associated protein MTW1</fullName>
    </recommendedName>
</protein>
<dbReference type="PANTHER" id="PTHR14527">
    <property type="entry name" value="PROTEIN MIS12 HOMOLOG"/>
    <property type="match status" value="1"/>
</dbReference>
<keyword evidence="9" id="KW-0137">Centromere</keyword>
<keyword evidence="8" id="KW-0131">Cell cycle</keyword>
<evidence type="ECO:0000256" key="1">
    <source>
        <dbReference type="ARBA" id="ARBA00004629"/>
    </source>
</evidence>
<keyword evidence="6" id="KW-0995">Kinetochore</keyword>
<dbReference type="AlphaFoldDB" id="A0AAX4HFP6"/>
<evidence type="ECO:0000313" key="11">
    <source>
        <dbReference type="Proteomes" id="UP001338582"/>
    </source>
</evidence>
<dbReference type="KEGG" id="asau:88174907"/>
<evidence type="ECO:0000256" key="5">
    <source>
        <dbReference type="ARBA" id="ARBA00022776"/>
    </source>
</evidence>
<evidence type="ECO:0000256" key="7">
    <source>
        <dbReference type="ARBA" id="ARBA00023054"/>
    </source>
</evidence>
<dbReference type="PANTHER" id="PTHR14527:SF2">
    <property type="entry name" value="PROTEIN MIS12 HOMOLOG"/>
    <property type="match status" value="1"/>
</dbReference>
<evidence type="ECO:0000256" key="3">
    <source>
        <dbReference type="ARBA" id="ARBA00022454"/>
    </source>
</evidence>
<accession>A0AAX4HFP6</accession>
<keyword evidence="3" id="KW-0158">Chromosome</keyword>
<evidence type="ECO:0000256" key="9">
    <source>
        <dbReference type="ARBA" id="ARBA00023328"/>
    </source>
</evidence>
<reference evidence="10 11" key="1">
    <citation type="submission" date="2023-10" db="EMBL/GenBank/DDBJ databases">
        <title>Draft Genome Sequence of Candida saopaulonensis from a very Premature Infant with Sepsis.</title>
        <authorList>
            <person name="Ning Y."/>
            <person name="Dai R."/>
            <person name="Xiao M."/>
            <person name="Xu Y."/>
            <person name="Yan Q."/>
            <person name="Zhang L."/>
        </authorList>
    </citation>
    <scope>NUCLEOTIDE SEQUENCE [LARGE SCALE GENOMIC DNA]</scope>
    <source>
        <strain evidence="10 11">19XY460</strain>
    </source>
</reference>
<sequence>MSSGDYRVMSVLTEHMGFPPITLIDEVINAVNEIMQKALVGLSDYLQRQRNNQLKALKGEDELLNEKEKEFENQNKLFSLHEIEAGLVLFDTLCHSNLDKNFDKFELYTLRNILTIPHDLVDGGWIRLKHHEHLDMLDQTRLGSREEDIQLKNLVGKINLELHLRKILQAQLAKAKTIVKSLSQYKRCVEGLLSAHANTKLTPDMVEKLRDNLDPMNENVYYLLTQVNEVVKQVLALNNKVMGSSGAPDPTEVRFRSTPRDVYIEDKTHMLLEKIGILQARKNARQLDKYH</sequence>
<evidence type="ECO:0000256" key="6">
    <source>
        <dbReference type="ARBA" id="ARBA00022838"/>
    </source>
</evidence>
<dbReference type="GO" id="GO:0051301">
    <property type="term" value="P:cell division"/>
    <property type="evidence" value="ECO:0007669"/>
    <property type="project" value="UniProtKB-KW"/>
</dbReference>
<dbReference type="Pfam" id="PF05859">
    <property type="entry name" value="Mis12"/>
    <property type="match status" value="1"/>
</dbReference>
<keyword evidence="4" id="KW-0132">Cell division</keyword>
<evidence type="ECO:0000256" key="2">
    <source>
        <dbReference type="ARBA" id="ARBA00008643"/>
    </source>
</evidence>
<dbReference type="GO" id="GO:0005634">
    <property type="term" value="C:nucleus"/>
    <property type="evidence" value="ECO:0007669"/>
    <property type="project" value="InterPro"/>
</dbReference>
<keyword evidence="5" id="KW-0498">Mitosis</keyword>
<dbReference type="GeneID" id="88174907"/>
<name>A0AAX4HFP6_9ASCO</name>
<dbReference type="GO" id="GO:0051382">
    <property type="term" value="P:kinetochore assembly"/>
    <property type="evidence" value="ECO:0007669"/>
    <property type="project" value="TreeGrafter"/>
</dbReference>
<dbReference type="RefSeq" id="XP_062878871.1">
    <property type="nucleotide sequence ID" value="XM_063022801.1"/>
</dbReference>
<keyword evidence="11" id="KW-1185">Reference proteome</keyword>
<keyword evidence="7" id="KW-0175">Coiled coil</keyword>
<dbReference type="GO" id="GO:0000070">
    <property type="term" value="P:mitotic sister chromatid segregation"/>
    <property type="evidence" value="ECO:0007669"/>
    <property type="project" value="TreeGrafter"/>
</dbReference>
<evidence type="ECO:0000256" key="8">
    <source>
        <dbReference type="ARBA" id="ARBA00023306"/>
    </source>
</evidence>
<proteinExistence type="inferred from homology"/>
<comment type="similarity">
    <text evidence="2">Belongs to the mis12 family.</text>
</comment>
<evidence type="ECO:0000256" key="4">
    <source>
        <dbReference type="ARBA" id="ARBA00022618"/>
    </source>
</evidence>